<feature type="non-terminal residue" evidence="2">
    <location>
        <position position="1"/>
    </location>
</feature>
<protein>
    <submittedName>
        <fullName evidence="2">Uncharacterized protein</fullName>
    </submittedName>
</protein>
<feature type="compositionally biased region" description="Low complexity" evidence="1">
    <location>
        <begin position="31"/>
        <end position="45"/>
    </location>
</feature>
<comment type="caution">
    <text evidence="2">The sequence shown here is derived from an EMBL/GenBank/DDBJ whole genome shotgun (WGS) entry which is preliminary data.</text>
</comment>
<evidence type="ECO:0000313" key="2">
    <source>
        <dbReference type="EMBL" id="CAE8666998.1"/>
    </source>
</evidence>
<feature type="region of interest" description="Disordered" evidence="1">
    <location>
        <begin position="1"/>
        <end position="53"/>
    </location>
</feature>
<feature type="compositionally biased region" description="Polar residues" evidence="1">
    <location>
        <begin position="19"/>
        <end position="28"/>
    </location>
</feature>
<name>A0A813J7A2_POLGL</name>
<evidence type="ECO:0000313" key="3">
    <source>
        <dbReference type="Proteomes" id="UP000626109"/>
    </source>
</evidence>
<organism evidence="2 3">
    <name type="scientific">Polarella glacialis</name>
    <name type="common">Dinoflagellate</name>
    <dbReference type="NCBI Taxonomy" id="89957"/>
    <lineage>
        <taxon>Eukaryota</taxon>
        <taxon>Sar</taxon>
        <taxon>Alveolata</taxon>
        <taxon>Dinophyceae</taxon>
        <taxon>Suessiales</taxon>
        <taxon>Suessiaceae</taxon>
        <taxon>Polarella</taxon>
    </lineage>
</organism>
<dbReference type="EMBL" id="CAJNNW010020847">
    <property type="protein sequence ID" value="CAE8666998.1"/>
    <property type="molecule type" value="Genomic_DNA"/>
</dbReference>
<sequence>TPPAKPTPRGAQPEAQFQRPKQQVSTPAVCQPGGDTQLPGPQLGQLPGGSAAGYPSAAVAAALRAATEFPLP</sequence>
<dbReference type="Proteomes" id="UP000626109">
    <property type="component" value="Unassembled WGS sequence"/>
</dbReference>
<reference evidence="2" key="1">
    <citation type="submission" date="2021-02" db="EMBL/GenBank/DDBJ databases">
        <authorList>
            <person name="Dougan E. K."/>
            <person name="Rhodes N."/>
            <person name="Thang M."/>
            <person name="Chan C."/>
        </authorList>
    </citation>
    <scope>NUCLEOTIDE SEQUENCE</scope>
</reference>
<gene>
    <name evidence="2" type="ORF">PGLA2088_LOCUS16453</name>
</gene>
<dbReference type="AlphaFoldDB" id="A0A813J7A2"/>
<proteinExistence type="predicted"/>
<accession>A0A813J7A2</accession>
<evidence type="ECO:0000256" key="1">
    <source>
        <dbReference type="SAM" id="MobiDB-lite"/>
    </source>
</evidence>